<reference evidence="2 3" key="1">
    <citation type="journal article" date="2014" name="BMC Genomics">
        <title>Comparison of environmental and isolate Sulfobacillus genomes reveals diverse carbon, sulfur, nitrogen, and hydrogen metabolisms.</title>
        <authorList>
            <person name="Justice N.B."/>
            <person name="Norman A."/>
            <person name="Brown C.T."/>
            <person name="Singh A."/>
            <person name="Thomas B.C."/>
            <person name="Banfield J.F."/>
        </authorList>
    </citation>
    <scope>NUCLEOTIDE SEQUENCE [LARGE SCALE GENOMIC DNA]</scope>
    <source>
        <strain evidence="2">AMDSBA1</strain>
    </source>
</reference>
<feature type="signal peptide" evidence="1">
    <location>
        <begin position="1"/>
        <end position="20"/>
    </location>
</feature>
<organism evidence="2 3">
    <name type="scientific">Sulfobacillus benefaciens</name>
    <dbReference type="NCBI Taxonomy" id="453960"/>
    <lineage>
        <taxon>Bacteria</taxon>
        <taxon>Bacillati</taxon>
        <taxon>Bacillota</taxon>
        <taxon>Clostridia</taxon>
        <taxon>Eubacteriales</taxon>
        <taxon>Clostridiales Family XVII. Incertae Sedis</taxon>
        <taxon>Sulfobacillus</taxon>
    </lineage>
</organism>
<protein>
    <submittedName>
        <fullName evidence="2">Uncharacterized protein</fullName>
    </submittedName>
</protein>
<dbReference type="PROSITE" id="PS51257">
    <property type="entry name" value="PROKAR_LIPOPROTEIN"/>
    <property type="match status" value="1"/>
</dbReference>
<evidence type="ECO:0000313" key="3">
    <source>
        <dbReference type="Proteomes" id="UP000242699"/>
    </source>
</evidence>
<accession>A0A2T2X863</accession>
<sequence length="385" mass="41489">MLAKRWQMLFAGFLFFTLSGCGVKPGSQPSGISSLNVAQPKTFPGVTAVSLVSVSPELQGAVTSLSLGSGYHLSAAVNWSNVPGSASLLSWPVNRGDIWLTPYYHVSAETLSSAGMIVGGDTNARNFLTIRRLRFTWPASETSSPRRLAMALGGGAYAAALDAGGGWALVHVSPGKTPSVKRLDLPESSQLTGIHRDPEGGVWLATKHPDRILLWHHGKIIRWYTLPGVPVMLAGADFSQTSSSPANGVVVLVSSPDAIPGTADTVMQVSRKSDSWHKLPLTWTIPSTNLPFMAGATGVDWVSSRYVLLTLWDSGLQQVAIAKFNLVTGRAKILPHSNFRPQLLRAQPPRFPLAATKMQNLIVVGQGYGLAFYFRSSLMWNRFIK</sequence>
<comment type="caution">
    <text evidence="2">The sequence shown here is derived from an EMBL/GenBank/DDBJ whole genome shotgun (WGS) entry which is preliminary data.</text>
</comment>
<gene>
    <name evidence="2" type="ORF">C7B43_04965</name>
</gene>
<dbReference type="AlphaFoldDB" id="A0A2T2X863"/>
<proteinExistence type="predicted"/>
<keyword evidence="1" id="KW-0732">Signal</keyword>
<evidence type="ECO:0000256" key="1">
    <source>
        <dbReference type="SAM" id="SignalP"/>
    </source>
</evidence>
<dbReference type="EMBL" id="PXYT01000008">
    <property type="protein sequence ID" value="PSR30646.1"/>
    <property type="molecule type" value="Genomic_DNA"/>
</dbReference>
<name>A0A2T2X863_9FIRM</name>
<feature type="chain" id="PRO_5038487709" evidence="1">
    <location>
        <begin position="21"/>
        <end position="385"/>
    </location>
</feature>
<evidence type="ECO:0000313" key="2">
    <source>
        <dbReference type="EMBL" id="PSR30646.1"/>
    </source>
</evidence>
<dbReference type="Proteomes" id="UP000242699">
    <property type="component" value="Unassembled WGS sequence"/>
</dbReference>